<protein>
    <submittedName>
        <fullName evidence="1">Uncharacterized protein</fullName>
    </submittedName>
</protein>
<accession>A0A1X7UDE8</accession>
<dbReference type="InterPro" id="IPR011011">
    <property type="entry name" value="Znf_FYVE_PHD"/>
</dbReference>
<dbReference type="EnsemblMetazoa" id="Aqu2.1.25787_001">
    <property type="protein sequence ID" value="Aqu2.1.25787_001"/>
    <property type="gene ID" value="Aqu2.1.25787"/>
</dbReference>
<evidence type="ECO:0000313" key="1">
    <source>
        <dbReference type="EnsemblMetazoa" id="Aqu2.1.25787_001"/>
    </source>
</evidence>
<name>A0A1X7UDE8_AMPQE</name>
<dbReference type="AlphaFoldDB" id="A0A1X7UDE8"/>
<dbReference type="SUPFAM" id="SSF57903">
    <property type="entry name" value="FYVE/PHD zinc finger"/>
    <property type="match status" value="1"/>
</dbReference>
<organism evidence="1">
    <name type="scientific">Amphimedon queenslandica</name>
    <name type="common">Sponge</name>
    <dbReference type="NCBI Taxonomy" id="400682"/>
    <lineage>
        <taxon>Eukaryota</taxon>
        <taxon>Metazoa</taxon>
        <taxon>Porifera</taxon>
        <taxon>Demospongiae</taxon>
        <taxon>Heteroscleromorpha</taxon>
        <taxon>Haplosclerida</taxon>
        <taxon>Niphatidae</taxon>
        <taxon>Amphimedon</taxon>
    </lineage>
</organism>
<reference evidence="1" key="1">
    <citation type="submission" date="2017-05" db="UniProtKB">
        <authorList>
            <consortium name="EnsemblMetazoa"/>
        </authorList>
    </citation>
    <scope>IDENTIFICATION</scope>
</reference>
<dbReference type="STRING" id="400682.A0A1X7UDE8"/>
<dbReference type="InterPro" id="IPR013083">
    <property type="entry name" value="Znf_RING/FYVE/PHD"/>
</dbReference>
<dbReference type="Gene3D" id="3.30.40.10">
    <property type="entry name" value="Zinc/RING finger domain, C3HC4 (zinc finger)"/>
    <property type="match status" value="1"/>
</dbReference>
<sequence>ILTHRLLFLLKSLAERGEYGEMVACDNSSCTVEWFYMDCVKLDKASKGK</sequence>
<proteinExistence type="predicted"/>
<dbReference type="InParanoid" id="A0A1X7UDE8"/>